<dbReference type="Gene3D" id="2.70.70.10">
    <property type="entry name" value="Glucose Permease (Domain IIA)"/>
    <property type="match status" value="1"/>
</dbReference>
<accession>A0A2K8L3G5</accession>
<feature type="region of interest" description="Disordered" evidence="8">
    <location>
        <begin position="1"/>
        <end position="33"/>
    </location>
</feature>
<reference evidence="10 11" key="1">
    <citation type="submission" date="2016-12" db="EMBL/GenBank/DDBJ databases">
        <title>Isolation and genomic insights into novel planktonic Zetaproteobacteria from stratified waters of the Chesapeake Bay.</title>
        <authorList>
            <person name="McAllister S.M."/>
            <person name="Kato S."/>
            <person name="Chan C.S."/>
            <person name="Chiu B.K."/>
            <person name="Field E.K."/>
        </authorList>
    </citation>
    <scope>NUCLEOTIDE SEQUENCE [LARGE SCALE GENOMIC DNA]</scope>
    <source>
        <strain evidence="10 11">CP-5</strain>
    </source>
</reference>
<dbReference type="CDD" id="cd12797">
    <property type="entry name" value="M23_peptidase"/>
    <property type="match status" value="1"/>
</dbReference>
<evidence type="ECO:0000256" key="1">
    <source>
        <dbReference type="ARBA" id="ARBA00001947"/>
    </source>
</evidence>
<sequence>MPNAFKHDFSDQVSPGQPAGSNRRRKKRARGRFKRFSMPRMPKFSLSLKAPKLPSQSGISTGSSLPRIPAPGWFPLVGTAIGFIAIMLFVSGGGRDVDASVSLPQEEWISPQVDLEAGEQTRTTTTTVKAGDNAISALVNLGFDYSTSHALITKANAIYKLRNIRVGQSFTRIDSGGGTSIFYNIDGAKRLHLQKQNGADEWQATLDERKVYSRQRVAFGTIQDSLFASAERAGLDQRTTMNLVDIFAWDIDFARDLRAGDSYQLVYEERYNDAGRMLESSILAAEFINRGEKYQAVRYEQAEGKVDYFTPEGKSMRKAYLKAPVKFSRISSTFKTKRKHPVLGYTRAHRGVDYASPSGTPIHAIGDGFITFVGWKNGYGRFISIRHNNRNHTSAYAHMRSYAKGIKKGMKVRQGAIIGYVGMSGLATGPHLHFEFRSRGRAVNPLTVKHPPAQPVATTEKQRFQTQTAPLLGRLKENSAPLVWG</sequence>
<dbReference type="GO" id="GO:0030313">
    <property type="term" value="C:cell envelope"/>
    <property type="evidence" value="ECO:0007669"/>
    <property type="project" value="UniProtKB-SubCell"/>
</dbReference>
<dbReference type="RefSeq" id="WP_232710385.1">
    <property type="nucleotide sequence ID" value="NZ_CP018799.1"/>
</dbReference>
<evidence type="ECO:0000313" key="11">
    <source>
        <dbReference type="Proteomes" id="UP000231701"/>
    </source>
</evidence>
<dbReference type="GO" id="GO:0006508">
    <property type="term" value="P:proteolysis"/>
    <property type="evidence" value="ECO:0007669"/>
    <property type="project" value="UniProtKB-KW"/>
</dbReference>
<dbReference type="KEGG" id="maes:Ga0123461_1075"/>
<feature type="compositionally biased region" description="Basic residues" evidence="8">
    <location>
        <begin position="22"/>
        <end position="33"/>
    </location>
</feature>
<dbReference type="PROSITE" id="PS51782">
    <property type="entry name" value="LYSM"/>
    <property type="match status" value="1"/>
</dbReference>
<evidence type="ECO:0000313" key="10">
    <source>
        <dbReference type="EMBL" id="ATX79494.1"/>
    </source>
</evidence>
<dbReference type="Gene3D" id="3.10.450.350">
    <property type="match status" value="1"/>
</dbReference>
<comment type="cofactor">
    <cofactor evidence="1">
        <name>Zn(2+)</name>
        <dbReference type="ChEBI" id="CHEBI:29105"/>
    </cofactor>
</comment>
<keyword evidence="5 10" id="KW-0378">Hydrolase</keyword>
<gene>
    <name evidence="10" type="ORF">Ga0123461_1075</name>
</gene>
<comment type="subcellular location">
    <subcellularLocation>
        <location evidence="2">Cell envelope</location>
    </subcellularLocation>
</comment>
<keyword evidence="7" id="KW-0482">Metalloprotease</keyword>
<organism evidence="10 11">
    <name type="scientific">Mariprofundus aestuarium</name>
    <dbReference type="NCBI Taxonomy" id="1921086"/>
    <lineage>
        <taxon>Bacteria</taxon>
        <taxon>Pseudomonadati</taxon>
        <taxon>Pseudomonadota</taxon>
        <taxon>Candidatius Mariprofundia</taxon>
        <taxon>Mariprofundales</taxon>
        <taxon>Mariprofundaceae</taxon>
        <taxon>Mariprofundus</taxon>
    </lineage>
</organism>
<feature type="compositionally biased region" description="Basic and acidic residues" evidence="8">
    <location>
        <begin position="1"/>
        <end position="10"/>
    </location>
</feature>
<dbReference type="Proteomes" id="UP000231701">
    <property type="component" value="Chromosome"/>
</dbReference>
<dbReference type="EMBL" id="CP018799">
    <property type="protein sequence ID" value="ATX79494.1"/>
    <property type="molecule type" value="Genomic_DNA"/>
</dbReference>
<keyword evidence="3" id="KW-0645">Protease</keyword>
<dbReference type="SUPFAM" id="SSF51261">
    <property type="entry name" value="Duplicated hybrid motif"/>
    <property type="match status" value="1"/>
</dbReference>
<evidence type="ECO:0000256" key="3">
    <source>
        <dbReference type="ARBA" id="ARBA00022670"/>
    </source>
</evidence>
<feature type="domain" description="LysM" evidence="9">
    <location>
        <begin position="124"/>
        <end position="172"/>
    </location>
</feature>
<dbReference type="InterPro" id="IPR011055">
    <property type="entry name" value="Dup_hybrid_motif"/>
</dbReference>
<evidence type="ECO:0000256" key="2">
    <source>
        <dbReference type="ARBA" id="ARBA00004196"/>
    </source>
</evidence>
<dbReference type="Pfam" id="PF01551">
    <property type="entry name" value="Peptidase_M23"/>
    <property type="match status" value="1"/>
</dbReference>
<keyword evidence="6" id="KW-0862">Zinc</keyword>
<dbReference type="Pfam" id="PF19425">
    <property type="entry name" value="Csd3_N2"/>
    <property type="match status" value="1"/>
</dbReference>
<dbReference type="InterPro" id="IPR050570">
    <property type="entry name" value="Cell_wall_metabolism_enzyme"/>
</dbReference>
<dbReference type="InterPro" id="IPR016047">
    <property type="entry name" value="M23ase_b-sheet_dom"/>
</dbReference>
<evidence type="ECO:0000256" key="6">
    <source>
        <dbReference type="ARBA" id="ARBA00022833"/>
    </source>
</evidence>
<dbReference type="PANTHER" id="PTHR21666">
    <property type="entry name" value="PEPTIDASE-RELATED"/>
    <property type="match status" value="1"/>
</dbReference>
<name>A0A2K8L3G5_MARES</name>
<evidence type="ECO:0000256" key="7">
    <source>
        <dbReference type="ARBA" id="ARBA00023049"/>
    </source>
</evidence>
<protein>
    <submittedName>
        <fullName evidence="10">Murein DD-endopeptidase MepM and murein hydrolase activator NlpD, containing LysM domain</fullName>
    </submittedName>
</protein>
<dbReference type="InterPro" id="IPR045834">
    <property type="entry name" value="Csd3_N2"/>
</dbReference>
<evidence type="ECO:0000259" key="9">
    <source>
        <dbReference type="PROSITE" id="PS51782"/>
    </source>
</evidence>
<keyword evidence="4" id="KW-0479">Metal-binding</keyword>
<dbReference type="GO" id="GO:0004222">
    <property type="term" value="F:metalloendopeptidase activity"/>
    <property type="evidence" value="ECO:0007669"/>
    <property type="project" value="TreeGrafter"/>
</dbReference>
<evidence type="ECO:0000256" key="4">
    <source>
        <dbReference type="ARBA" id="ARBA00022723"/>
    </source>
</evidence>
<evidence type="ECO:0000256" key="8">
    <source>
        <dbReference type="SAM" id="MobiDB-lite"/>
    </source>
</evidence>
<dbReference type="InterPro" id="IPR018392">
    <property type="entry name" value="LysM"/>
</dbReference>
<dbReference type="AlphaFoldDB" id="A0A2K8L3G5"/>
<evidence type="ECO:0000256" key="5">
    <source>
        <dbReference type="ARBA" id="ARBA00022801"/>
    </source>
</evidence>
<dbReference type="PANTHER" id="PTHR21666:SF288">
    <property type="entry name" value="CELL DIVISION PROTEIN YTFB"/>
    <property type="match status" value="1"/>
</dbReference>
<keyword evidence="11" id="KW-1185">Reference proteome</keyword>
<proteinExistence type="predicted"/>
<dbReference type="GO" id="GO:0046872">
    <property type="term" value="F:metal ion binding"/>
    <property type="evidence" value="ECO:0007669"/>
    <property type="project" value="UniProtKB-KW"/>
</dbReference>